<dbReference type="Proteomes" id="UP000184480">
    <property type="component" value="Unassembled WGS sequence"/>
</dbReference>
<name>A0A1M4UJ09_9BACT</name>
<keyword evidence="2" id="KW-1185">Reference proteome</keyword>
<proteinExistence type="predicted"/>
<accession>A0A1M4UJ09</accession>
<dbReference type="STRING" id="1346286.SAMN05444362_101618"/>
<dbReference type="RefSeq" id="WP_062175683.1">
    <property type="nucleotide sequence ID" value="NZ_BBXL01000001.1"/>
</dbReference>
<protein>
    <submittedName>
        <fullName evidence="1">Uncharacterized protein</fullName>
    </submittedName>
</protein>
<gene>
    <name evidence="1" type="ORF">SAMN05444362_101618</name>
</gene>
<reference evidence="2" key="1">
    <citation type="submission" date="2016-11" db="EMBL/GenBank/DDBJ databases">
        <authorList>
            <person name="Varghese N."/>
            <person name="Submissions S."/>
        </authorList>
    </citation>
    <scope>NUCLEOTIDE SEQUENCE [LARGE SCALE GENOMIC DNA]</scope>
    <source>
        <strain evidence="2">DSM 27370</strain>
    </source>
</reference>
<evidence type="ECO:0000313" key="2">
    <source>
        <dbReference type="Proteomes" id="UP000184480"/>
    </source>
</evidence>
<sequence length="462" mass="53274">MSRNITDLGYHSAVIDLGNGHAAYINTIDFGELDSMLSDITDDSKTTPTKISGYESLRGYVPWGASNQRPYNTIDLIKADEVLAQNKHFNALTCYASGLTFKKENNEKIADKEITDFFKYNRPVKYLLDQCVDMKYFLFTVSVIILNKEGSKIVRIVHKEACHCRFESCNPKTGQIEHLYYANFRDNTPKKEDTEIIEVLDYYNPIGDLEVRLGKIPDDDGKMRKPTNTRKFAIINKFPTVEDKYYPIPPYYSIFHSGWYSYKRYIPIVKLAKLKNGTKVRYHVEIHTEYWKNLFKNEGITTDEAKKDRVKKQWKDIEEFLTGLEKSDKVWISDYYTDPSGKEIKYIRINLVDTTKEGGDFIDDSAEASNMMCYADAVHPAMIGATPGKSQGSYQGSVQRELFTIKQSLEKPYHDILLEPYLVIKEFNGWDDIIFDVPVITLTTLDKGKDTEENTMRTTNNN</sequence>
<dbReference type="AlphaFoldDB" id="A0A1M4UJ09"/>
<evidence type="ECO:0000313" key="1">
    <source>
        <dbReference type="EMBL" id="SHE56689.1"/>
    </source>
</evidence>
<dbReference type="OrthoDB" id="671786at2"/>
<dbReference type="EMBL" id="FQUC01000001">
    <property type="protein sequence ID" value="SHE56689.1"/>
    <property type="molecule type" value="Genomic_DNA"/>
</dbReference>
<organism evidence="1 2">
    <name type="scientific">Dysgonomonas macrotermitis</name>
    <dbReference type="NCBI Taxonomy" id="1346286"/>
    <lineage>
        <taxon>Bacteria</taxon>
        <taxon>Pseudomonadati</taxon>
        <taxon>Bacteroidota</taxon>
        <taxon>Bacteroidia</taxon>
        <taxon>Bacteroidales</taxon>
        <taxon>Dysgonomonadaceae</taxon>
        <taxon>Dysgonomonas</taxon>
    </lineage>
</organism>